<evidence type="ECO:0000313" key="10">
    <source>
        <dbReference type="Proteomes" id="UP000185680"/>
    </source>
</evidence>
<feature type="transmembrane region" description="Helical" evidence="6">
    <location>
        <begin position="20"/>
        <end position="47"/>
    </location>
</feature>
<accession>A0A162PDH0</accession>
<dbReference type="EMBL" id="LVWD01000001">
    <property type="protein sequence ID" value="OAD43997.1"/>
    <property type="molecule type" value="Genomic_DNA"/>
</dbReference>
<evidence type="ECO:0000256" key="4">
    <source>
        <dbReference type="ARBA" id="ARBA00022989"/>
    </source>
</evidence>
<dbReference type="EMBL" id="CP017476">
    <property type="protein sequence ID" value="AOW14040.1"/>
    <property type="molecule type" value="Genomic_DNA"/>
</dbReference>
<evidence type="ECO:0000256" key="6">
    <source>
        <dbReference type="SAM" id="Phobius"/>
    </source>
</evidence>
<feature type="transmembrane region" description="Helical" evidence="6">
    <location>
        <begin position="213"/>
        <end position="232"/>
    </location>
</feature>
<keyword evidence="4 6" id="KW-1133">Transmembrane helix</keyword>
<dbReference type="AlphaFoldDB" id="A0A162PDH0"/>
<dbReference type="GO" id="GO:0016020">
    <property type="term" value="C:membrane"/>
    <property type="evidence" value="ECO:0007669"/>
    <property type="project" value="UniProtKB-SubCell"/>
</dbReference>
<evidence type="ECO:0000313" key="8">
    <source>
        <dbReference type="EMBL" id="OAD43997.1"/>
    </source>
</evidence>
<feature type="transmembrane region" description="Helical" evidence="6">
    <location>
        <begin position="307"/>
        <end position="338"/>
    </location>
</feature>
<evidence type="ECO:0000256" key="1">
    <source>
        <dbReference type="ARBA" id="ARBA00004141"/>
    </source>
</evidence>
<feature type="transmembrane region" description="Helical" evidence="6">
    <location>
        <begin position="270"/>
        <end position="287"/>
    </location>
</feature>
<dbReference type="OrthoDB" id="5792512at2"/>
<dbReference type="Proteomes" id="UP000185657">
    <property type="component" value="Unassembled WGS sequence"/>
</dbReference>
<dbReference type="RefSeq" id="WP_066084054.1">
    <property type="nucleotide sequence ID" value="NZ_CP017476.1"/>
</dbReference>
<dbReference type="InterPro" id="IPR002549">
    <property type="entry name" value="AI-2E-like"/>
</dbReference>
<evidence type="ECO:0000256" key="2">
    <source>
        <dbReference type="ARBA" id="ARBA00009773"/>
    </source>
</evidence>
<dbReference type="Proteomes" id="UP000185680">
    <property type="component" value="Chromosome"/>
</dbReference>
<dbReference type="GO" id="GO:0055085">
    <property type="term" value="P:transmembrane transport"/>
    <property type="evidence" value="ECO:0007669"/>
    <property type="project" value="TreeGrafter"/>
</dbReference>
<evidence type="ECO:0000313" key="9">
    <source>
        <dbReference type="Proteomes" id="UP000185657"/>
    </source>
</evidence>
<protein>
    <submittedName>
        <fullName evidence="7">AI-2E family transporter</fullName>
    </submittedName>
</protein>
<dbReference type="PANTHER" id="PTHR21716">
    <property type="entry name" value="TRANSMEMBRANE PROTEIN"/>
    <property type="match status" value="1"/>
</dbReference>
<comment type="similarity">
    <text evidence="2">Belongs to the autoinducer-2 exporter (AI-2E) (TC 2.A.86) family.</text>
</comment>
<evidence type="ECO:0000256" key="3">
    <source>
        <dbReference type="ARBA" id="ARBA00022692"/>
    </source>
</evidence>
<feature type="transmembrane region" description="Helical" evidence="6">
    <location>
        <begin position="59"/>
        <end position="84"/>
    </location>
</feature>
<dbReference type="KEGG" id="hyl:LPB072_15550"/>
<gene>
    <name evidence="7" type="ORF">LPB072_15550</name>
    <name evidence="8" type="ORF">LPB72_00265</name>
</gene>
<sequence>MNLTPNQLRAASWGAIALVSWLLLSLLAPVLMPFLLAAVLAYALHPLVERLHAWRCPRWLGAGVAIFMLLLVLAAVVLLIVPVITKQVPLLKEQLPLLLERLNDTLIPLAARFGVDVQVDVGQFRVWLRELVAGHESDLLGGLMSSLRIGGSALAAVFGNLVLTPIVAYYLLLDWSNMVERVKGLIPPRWRAKVQSFLDETDEVLGQYLRGQLLVMAVLAVFYTVGLALVGLKLALPIGVFTGLAVFVPYLGFGLGLVMGLLAAVLQFQALLGVALVGAVYIIGQTIESMYVTPRLLGERIGLHPIAVIFALMAFGQLFGFVGVLIALPASAVLLVAIRRAKASYLASELYLESPGISAQKKDEAA</sequence>
<comment type="subcellular location">
    <subcellularLocation>
        <location evidence="1">Membrane</location>
        <topology evidence="1">Multi-pass membrane protein</topology>
    </subcellularLocation>
</comment>
<keyword evidence="3 6" id="KW-0812">Transmembrane</keyword>
<feature type="transmembrane region" description="Helical" evidence="6">
    <location>
        <begin position="149"/>
        <end position="173"/>
    </location>
</feature>
<keyword evidence="9" id="KW-1185">Reference proteome</keyword>
<dbReference type="Pfam" id="PF01594">
    <property type="entry name" value="AI-2E_transport"/>
    <property type="match status" value="1"/>
</dbReference>
<dbReference type="STRING" id="1763535.LPB072_15550"/>
<proteinExistence type="inferred from homology"/>
<organism evidence="7 10">
    <name type="scientific">Hydrogenophaga crassostreae</name>
    <dbReference type="NCBI Taxonomy" id="1763535"/>
    <lineage>
        <taxon>Bacteria</taxon>
        <taxon>Pseudomonadati</taxon>
        <taxon>Pseudomonadota</taxon>
        <taxon>Betaproteobacteria</taxon>
        <taxon>Burkholderiales</taxon>
        <taxon>Comamonadaceae</taxon>
        <taxon>Hydrogenophaga</taxon>
    </lineage>
</organism>
<feature type="transmembrane region" description="Helical" evidence="6">
    <location>
        <begin position="238"/>
        <end position="263"/>
    </location>
</feature>
<evidence type="ECO:0000256" key="5">
    <source>
        <dbReference type="ARBA" id="ARBA00023136"/>
    </source>
</evidence>
<dbReference type="PANTHER" id="PTHR21716:SF64">
    <property type="entry name" value="AI-2 TRANSPORT PROTEIN TQSA"/>
    <property type="match status" value="1"/>
</dbReference>
<reference evidence="8 9" key="1">
    <citation type="submission" date="2016-02" db="EMBL/GenBank/DDBJ databases">
        <title>Draft genome sequence of Hydrogenophaga sp. LPB0072.</title>
        <authorList>
            <person name="Shin S.-K."/>
            <person name="Yi H."/>
        </authorList>
    </citation>
    <scope>NUCLEOTIDE SEQUENCE [LARGE SCALE GENOMIC DNA]</scope>
    <source>
        <strain evidence="8 9">LPB0072</strain>
    </source>
</reference>
<evidence type="ECO:0000313" key="7">
    <source>
        <dbReference type="EMBL" id="AOW14040.1"/>
    </source>
</evidence>
<keyword evidence="5 6" id="KW-0472">Membrane</keyword>
<name>A0A162PDH0_9BURK</name>
<reference evidence="7 10" key="2">
    <citation type="submission" date="2016-10" db="EMBL/GenBank/DDBJ databases">
        <title>Hydorgenophaga sp. LPB0072 isolated from gastropod.</title>
        <authorList>
            <person name="Kim E."/>
            <person name="Yi H."/>
        </authorList>
    </citation>
    <scope>NUCLEOTIDE SEQUENCE [LARGE SCALE GENOMIC DNA]</scope>
    <source>
        <strain evidence="7 10">LPB0072</strain>
    </source>
</reference>